<accession>A0A1B7K319</accession>
<gene>
    <name evidence="2" type="ORF">M989_01533</name>
</gene>
<dbReference type="Proteomes" id="UP000078386">
    <property type="component" value="Unassembled WGS sequence"/>
</dbReference>
<feature type="transmembrane region" description="Helical" evidence="1">
    <location>
        <begin position="140"/>
        <end position="161"/>
    </location>
</feature>
<feature type="transmembrane region" description="Helical" evidence="1">
    <location>
        <begin position="74"/>
        <end position="93"/>
    </location>
</feature>
<sequence length="203" mass="23089">MSVRRDSDGKYVTSEQPFKQYDEKWRADNAASWEAPTSQPTQPVNNSWENFHQPTSTSISYEDQLAFASGARKVLALIIIWFTLWGIILTPGLQASQMLIYEGGFASIPARIIFSILYIFYTILFAPLQFAYLFDAGDLVTRLLIQLGEIIVLSFLVVKFWQKLKKKVLYSIAFIAVLAYIAVGLVSLNSGLWESFKFFPYLS</sequence>
<evidence type="ECO:0000313" key="2">
    <source>
        <dbReference type="EMBL" id="OAT54536.1"/>
    </source>
</evidence>
<dbReference type="PATRIC" id="fig|1354264.4.peg.1594"/>
<comment type="caution">
    <text evidence="2">The sequence shown here is derived from an EMBL/GenBank/DDBJ whole genome shotgun (WGS) entry which is preliminary data.</text>
</comment>
<feature type="transmembrane region" description="Helical" evidence="1">
    <location>
        <begin position="168"/>
        <end position="193"/>
    </location>
</feature>
<keyword evidence="1" id="KW-1133">Transmembrane helix</keyword>
<feature type="transmembrane region" description="Helical" evidence="1">
    <location>
        <begin position="113"/>
        <end position="134"/>
    </location>
</feature>
<evidence type="ECO:0000256" key="1">
    <source>
        <dbReference type="SAM" id="Phobius"/>
    </source>
</evidence>
<protein>
    <submittedName>
        <fullName evidence="2">Uncharacterized protein</fullName>
    </submittedName>
</protein>
<dbReference type="AlphaFoldDB" id="A0A1B7K319"/>
<name>A0A1B7K319_9ENTR</name>
<organism evidence="2 3">
    <name type="scientific">Kluyvera georgiana ATCC 51603</name>
    <dbReference type="NCBI Taxonomy" id="1354264"/>
    <lineage>
        <taxon>Bacteria</taxon>
        <taxon>Pseudomonadati</taxon>
        <taxon>Pseudomonadota</taxon>
        <taxon>Gammaproteobacteria</taxon>
        <taxon>Enterobacterales</taxon>
        <taxon>Enterobacteriaceae</taxon>
        <taxon>Kluyvera</taxon>
    </lineage>
</organism>
<evidence type="ECO:0000313" key="3">
    <source>
        <dbReference type="Proteomes" id="UP000078386"/>
    </source>
</evidence>
<keyword evidence="1" id="KW-0472">Membrane</keyword>
<dbReference type="RefSeq" id="WP_064543951.1">
    <property type="nucleotide sequence ID" value="NZ_LXEU01000037.1"/>
</dbReference>
<dbReference type="EMBL" id="LXEU01000037">
    <property type="protein sequence ID" value="OAT54536.1"/>
    <property type="molecule type" value="Genomic_DNA"/>
</dbReference>
<proteinExistence type="predicted"/>
<reference evidence="2 3" key="1">
    <citation type="submission" date="2016-04" db="EMBL/GenBank/DDBJ databases">
        <title>ATOL: Assembling a taxonomically balanced genome-scale reconstruction of the evolutionary history of the Enterobacteriaceae.</title>
        <authorList>
            <person name="Plunkett G.III."/>
            <person name="Neeno-Eckwall E.C."/>
            <person name="Glasner J.D."/>
            <person name="Perna N.T."/>
        </authorList>
    </citation>
    <scope>NUCLEOTIDE SEQUENCE [LARGE SCALE GENOMIC DNA]</scope>
    <source>
        <strain evidence="2 3">ATCC 51603</strain>
    </source>
</reference>
<keyword evidence="1" id="KW-0812">Transmembrane</keyword>
<keyword evidence="3" id="KW-1185">Reference proteome</keyword>